<dbReference type="EC" id="1.14.-.-" evidence="2"/>
<dbReference type="InterPro" id="IPR007138">
    <property type="entry name" value="ABM_dom"/>
</dbReference>
<comment type="caution">
    <text evidence="2">The sequence shown here is derived from an EMBL/GenBank/DDBJ whole genome shotgun (WGS) entry which is preliminary data.</text>
</comment>
<keyword evidence="3" id="KW-1185">Reference proteome</keyword>
<name>A0ABV5N784_9ACTN</name>
<feature type="domain" description="ABM" evidence="1">
    <location>
        <begin position="11"/>
        <end position="84"/>
    </location>
</feature>
<gene>
    <name evidence="2" type="ORF">ACFF45_26480</name>
</gene>
<dbReference type="RefSeq" id="WP_381349008.1">
    <property type="nucleotide sequence ID" value="NZ_JBHMCY010000061.1"/>
</dbReference>
<dbReference type="SUPFAM" id="SSF54909">
    <property type="entry name" value="Dimeric alpha+beta barrel"/>
    <property type="match status" value="1"/>
</dbReference>
<reference evidence="2 3" key="1">
    <citation type="submission" date="2024-09" db="EMBL/GenBank/DDBJ databases">
        <authorList>
            <person name="Sun Q."/>
            <person name="Mori K."/>
        </authorList>
    </citation>
    <scope>NUCLEOTIDE SEQUENCE [LARGE SCALE GENOMIC DNA]</scope>
    <source>
        <strain evidence="2 3">JCM 6917</strain>
    </source>
</reference>
<dbReference type="Proteomes" id="UP001589709">
    <property type="component" value="Unassembled WGS sequence"/>
</dbReference>
<dbReference type="Gene3D" id="3.30.70.100">
    <property type="match status" value="1"/>
</dbReference>
<evidence type="ECO:0000313" key="3">
    <source>
        <dbReference type="Proteomes" id="UP001589709"/>
    </source>
</evidence>
<sequence length="109" mass="12423">MDTPPSGEGPVTFINIIDIAEDEIDTFVSRWKERSRFTTPAEGFISAELFRALDTDTRFKVVNITKWESRAHFQAAIQAPDFRAELDGYEQSSTWTPHRGFYGTAAKFD</sequence>
<keyword evidence="2" id="KW-0503">Monooxygenase</keyword>
<protein>
    <submittedName>
        <fullName evidence="2">Antibiotic biosynthesis monooxygenase family protein</fullName>
        <ecNumber evidence="2">1.14.-.-</ecNumber>
    </submittedName>
</protein>
<keyword evidence="2" id="KW-0560">Oxidoreductase</keyword>
<evidence type="ECO:0000313" key="2">
    <source>
        <dbReference type="EMBL" id="MFB9466160.1"/>
    </source>
</evidence>
<dbReference type="EMBL" id="JBHMCY010000061">
    <property type="protein sequence ID" value="MFB9466160.1"/>
    <property type="molecule type" value="Genomic_DNA"/>
</dbReference>
<dbReference type="Pfam" id="PF03992">
    <property type="entry name" value="ABM"/>
    <property type="match status" value="1"/>
</dbReference>
<accession>A0ABV5N784</accession>
<evidence type="ECO:0000259" key="1">
    <source>
        <dbReference type="Pfam" id="PF03992"/>
    </source>
</evidence>
<dbReference type="InterPro" id="IPR011008">
    <property type="entry name" value="Dimeric_a/b-barrel"/>
</dbReference>
<proteinExistence type="predicted"/>
<dbReference type="GO" id="GO:0004497">
    <property type="term" value="F:monooxygenase activity"/>
    <property type="evidence" value="ECO:0007669"/>
    <property type="project" value="UniProtKB-KW"/>
</dbReference>
<organism evidence="2 3">
    <name type="scientific">Streptomyces cinereospinus</name>
    <dbReference type="NCBI Taxonomy" id="285561"/>
    <lineage>
        <taxon>Bacteria</taxon>
        <taxon>Bacillati</taxon>
        <taxon>Actinomycetota</taxon>
        <taxon>Actinomycetes</taxon>
        <taxon>Kitasatosporales</taxon>
        <taxon>Streptomycetaceae</taxon>
        <taxon>Streptomyces</taxon>
    </lineage>
</organism>